<dbReference type="STRING" id="1122949.GCA_000378725_00103"/>
<dbReference type="InterPro" id="IPR015942">
    <property type="entry name" value="Asp/Glu/hydantoin_racemase"/>
</dbReference>
<dbReference type="AlphaFoldDB" id="A0A379C1N2"/>
<proteinExistence type="predicted"/>
<accession>A0A379C1N2</accession>
<dbReference type="EMBL" id="UGSZ01000001">
    <property type="protein sequence ID" value="SUB56262.1"/>
    <property type="molecule type" value="Genomic_DNA"/>
</dbReference>
<evidence type="ECO:0000313" key="2">
    <source>
        <dbReference type="Proteomes" id="UP000255517"/>
    </source>
</evidence>
<sequence>MKVAVFAGTPKDSQMGQDILIENNFEARKFFLADSPKEQSRLQYYSKDMLEKKFKNLSRQALSWGAEKFFIYCNSLSAALDVKRLSKELDIQIISPFDVYENLDEKYKNIFILAANALAAYKEDEILSKTFHRNIISMGNLSIVENIEVDMPAEEIIEKLNLKGLMNYINNIKDEKYKIQAIILGCTHFPYLKDELKKYTSIDIIDPATEMIKLLKN</sequence>
<protein>
    <submittedName>
        <fullName evidence="1">Glutamate racemase</fullName>
        <ecNumber evidence="1">5.1.1.3</ecNumber>
    </submittedName>
</protein>
<dbReference type="GO" id="GO:0008881">
    <property type="term" value="F:glutamate racemase activity"/>
    <property type="evidence" value="ECO:0007669"/>
    <property type="project" value="UniProtKB-EC"/>
</dbReference>
<dbReference type="Proteomes" id="UP000255517">
    <property type="component" value="Unassembled WGS sequence"/>
</dbReference>
<name>A0A379C1N2_9FIRM</name>
<dbReference type="PROSITE" id="PS00924">
    <property type="entry name" value="ASP_GLU_RACEMASE_2"/>
    <property type="match status" value="1"/>
</dbReference>
<dbReference type="RefSeq" id="WP_019034177.1">
    <property type="nucleotide sequence ID" value="NZ_UGSZ01000001.1"/>
</dbReference>
<dbReference type="SUPFAM" id="SSF53681">
    <property type="entry name" value="Aspartate/glutamate racemase"/>
    <property type="match status" value="1"/>
</dbReference>
<dbReference type="Pfam" id="PF01177">
    <property type="entry name" value="Asp_Glu_race"/>
    <property type="match status" value="1"/>
</dbReference>
<reference evidence="1 2" key="1">
    <citation type="submission" date="2018-06" db="EMBL/GenBank/DDBJ databases">
        <authorList>
            <consortium name="Pathogen Informatics"/>
            <person name="Doyle S."/>
        </authorList>
    </citation>
    <scope>NUCLEOTIDE SEQUENCE [LARGE SCALE GENOMIC DNA]</scope>
    <source>
        <strain evidence="1 2">NCTC13149</strain>
    </source>
</reference>
<keyword evidence="1" id="KW-0413">Isomerase</keyword>
<gene>
    <name evidence="1" type="primary">murI_1</name>
    <name evidence="1" type="ORF">NCTC13149_00032</name>
</gene>
<evidence type="ECO:0000313" key="1">
    <source>
        <dbReference type="EMBL" id="SUB56262.1"/>
    </source>
</evidence>
<organism evidence="1 2">
    <name type="scientific">Peptoniphilus lacrimalis</name>
    <dbReference type="NCBI Taxonomy" id="33031"/>
    <lineage>
        <taxon>Bacteria</taxon>
        <taxon>Bacillati</taxon>
        <taxon>Bacillota</taxon>
        <taxon>Tissierellia</taxon>
        <taxon>Tissierellales</taxon>
        <taxon>Peptoniphilaceae</taxon>
        <taxon>Peptoniphilus</taxon>
    </lineage>
</organism>
<dbReference type="InterPro" id="IPR001920">
    <property type="entry name" value="Asp/Glu_race"/>
</dbReference>
<dbReference type="EC" id="5.1.1.3" evidence="1"/>
<dbReference type="OrthoDB" id="9801055at2"/>
<dbReference type="Gene3D" id="3.40.50.1860">
    <property type="match status" value="2"/>
</dbReference>
<dbReference type="InterPro" id="IPR033134">
    <property type="entry name" value="Asp/Glu_racemase_AS_2"/>
</dbReference>